<evidence type="ECO:0000256" key="2">
    <source>
        <dbReference type="ARBA" id="ARBA00023125"/>
    </source>
</evidence>
<dbReference type="EMBL" id="JACXJA010000038">
    <property type="protein sequence ID" value="MBD2865221.1"/>
    <property type="molecule type" value="Genomic_DNA"/>
</dbReference>
<dbReference type="PRINTS" id="PR00455">
    <property type="entry name" value="HTHTETR"/>
</dbReference>
<dbReference type="Gene3D" id="1.10.10.60">
    <property type="entry name" value="Homeodomain-like"/>
    <property type="match status" value="1"/>
</dbReference>
<sequence length="198" mass="22058">MTREKGQKGKESRSRLLHAAAKEFALNGFHETKVSSIVAAAGMTQPAFYLYFQSKDALFEQLVSEFRSGVQRLLLEIRMESGLNKRDIPDRVAGAVEAVFRYMGENVHLTRIGLLIAPEAESIKGEFISWLTGNLLAEQQAGYFRSGLQMDFVAECLYGMIERLVFTQLIPGTHSPHTLARQIADLILPGMLEKEAAP</sequence>
<accession>A0A927CFF2</accession>
<organism evidence="6 7">
    <name type="scientific">Paenibacillus oceani</name>
    <dbReference type="NCBI Taxonomy" id="2772510"/>
    <lineage>
        <taxon>Bacteria</taxon>
        <taxon>Bacillati</taxon>
        <taxon>Bacillota</taxon>
        <taxon>Bacilli</taxon>
        <taxon>Bacillales</taxon>
        <taxon>Paenibacillaceae</taxon>
        <taxon>Paenibacillus</taxon>
    </lineage>
</organism>
<keyword evidence="2 4" id="KW-0238">DNA-binding</keyword>
<dbReference type="InterPro" id="IPR036271">
    <property type="entry name" value="Tet_transcr_reg_TetR-rel_C_sf"/>
</dbReference>
<keyword evidence="7" id="KW-1185">Reference proteome</keyword>
<dbReference type="PROSITE" id="PS50977">
    <property type="entry name" value="HTH_TETR_2"/>
    <property type="match status" value="1"/>
</dbReference>
<dbReference type="RefSeq" id="WP_190930837.1">
    <property type="nucleotide sequence ID" value="NZ_JACXJA010000038.1"/>
</dbReference>
<dbReference type="SUPFAM" id="SSF48498">
    <property type="entry name" value="Tetracyclin repressor-like, C-terminal domain"/>
    <property type="match status" value="1"/>
</dbReference>
<evidence type="ECO:0000259" key="5">
    <source>
        <dbReference type="PROSITE" id="PS50977"/>
    </source>
</evidence>
<protein>
    <submittedName>
        <fullName evidence="6">TetR/AcrR family transcriptional regulator</fullName>
    </submittedName>
</protein>
<proteinExistence type="predicted"/>
<evidence type="ECO:0000313" key="6">
    <source>
        <dbReference type="EMBL" id="MBD2865221.1"/>
    </source>
</evidence>
<dbReference type="InterPro" id="IPR050109">
    <property type="entry name" value="HTH-type_TetR-like_transc_reg"/>
</dbReference>
<evidence type="ECO:0000256" key="3">
    <source>
        <dbReference type="ARBA" id="ARBA00023163"/>
    </source>
</evidence>
<dbReference type="PANTHER" id="PTHR30055">
    <property type="entry name" value="HTH-TYPE TRANSCRIPTIONAL REGULATOR RUTR"/>
    <property type="match status" value="1"/>
</dbReference>
<reference evidence="6" key="1">
    <citation type="submission" date="2020-09" db="EMBL/GenBank/DDBJ databases">
        <title>A novel bacterium of genus Paenibacillus, isolated from South China Sea.</title>
        <authorList>
            <person name="Huang H."/>
            <person name="Mo K."/>
            <person name="Hu Y."/>
        </authorList>
    </citation>
    <scope>NUCLEOTIDE SEQUENCE</scope>
    <source>
        <strain evidence="6">IB182363</strain>
    </source>
</reference>
<keyword evidence="3" id="KW-0804">Transcription</keyword>
<dbReference type="InterPro" id="IPR009057">
    <property type="entry name" value="Homeodomain-like_sf"/>
</dbReference>
<dbReference type="InterPro" id="IPR001647">
    <property type="entry name" value="HTH_TetR"/>
</dbReference>
<evidence type="ECO:0000313" key="7">
    <source>
        <dbReference type="Proteomes" id="UP000639396"/>
    </source>
</evidence>
<dbReference type="GO" id="GO:0000976">
    <property type="term" value="F:transcription cis-regulatory region binding"/>
    <property type="evidence" value="ECO:0007669"/>
    <property type="project" value="TreeGrafter"/>
</dbReference>
<dbReference type="Gene3D" id="1.10.357.10">
    <property type="entry name" value="Tetracycline Repressor, domain 2"/>
    <property type="match status" value="1"/>
</dbReference>
<dbReference type="Proteomes" id="UP000639396">
    <property type="component" value="Unassembled WGS sequence"/>
</dbReference>
<feature type="DNA-binding region" description="H-T-H motif" evidence="4">
    <location>
        <begin position="33"/>
        <end position="52"/>
    </location>
</feature>
<name>A0A927CFF2_9BACL</name>
<dbReference type="AlphaFoldDB" id="A0A927CFF2"/>
<gene>
    <name evidence="6" type="ORF">IDH45_24875</name>
</gene>
<keyword evidence="1" id="KW-0805">Transcription regulation</keyword>
<comment type="caution">
    <text evidence="6">The sequence shown here is derived from an EMBL/GenBank/DDBJ whole genome shotgun (WGS) entry which is preliminary data.</text>
</comment>
<evidence type="ECO:0000256" key="1">
    <source>
        <dbReference type="ARBA" id="ARBA00023015"/>
    </source>
</evidence>
<feature type="domain" description="HTH tetR-type" evidence="5">
    <location>
        <begin position="10"/>
        <end position="70"/>
    </location>
</feature>
<dbReference type="GO" id="GO:0003700">
    <property type="term" value="F:DNA-binding transcription factor activity"/>
    <property type="evidence" value="ECO:0007669"/>
    <property type="project" value="TreeGrafter"/>
</dbReference>
<dbReference type="PANTHER" id="PTHR30055:SF234">
    <property type="entry name" value="HTH-TYPE TRANSCRIPTIONAL REGULATOR BETI"/>
    <property type="match status" value="1"/>
</dbReference>
<dbReference type="SUPFAM" id="SSF46689">
    <property type="entry name" value="Homeodomain-like"/>
    <property type="match status" value="1"/>
</dbReference>
<dbReference type="Pfam" id="PF00440">
    <property type="entry name" value="TetR_N"/>
    <property type="match status" value="1"/>
</dbReference>
<evidence type="ECO:0000256" key="4">
    <source>
        <dbReference type="PROSITE-ProRule" id="PRU00335"/>
    </source>
</evidence>